<dbReference type="Pfam" id="PF04392">
    <property type="entry name" value="ABC_sub_bind"/>
    <property type="match status" value="1"/>
</dbReference>
<dbReference type="Gene3D" id="3.40.50.2300">
    <property type="match status" value="2"/>
</dbReference>
<dbReference type="InterPro" id="IPR007487">
    <property type="entry name" value="ABC_transpt-TYRBP-like"/>
</dbReference>
<dbReference type="Proteomes" id="UP000032309">
    <property type="component" value="Unassembled WGS sequence"/>
</dbReference>
<sequence>MAKKYPKSYRHRNFTVVFWFVHVFFFQAAFLMPHAIPAENAVIIIRSQQIPAYNEAIKGFEEGCKGENISIKAIYDLNGDIEEGKRIIQKIKDNSFKPRVILAIGVLAATFVKEQFPDVPIIFCMVINHNRFNLQGANITGISSEASLEDQFAILKGLLGSRKSVGVIYDPAKTGKIITEASIVVKKFEFNLVKAQVFSEKEVAPVLENIVNKIDALWMIPDSTVITKNTLSAISKITLEHRLPIFCTSDAIVKAGALVSVSPNYKYTGLQAAHLAQRLLNDPMTTSLGIKQPDKLKLTLNTQTAEIIGINLSPIRSFPDVVLYPQ</sequence>
<evidence type="ECO:0008006" key="3">
    <source>
        <dbReference type="Google" id="ProtNLM"/>
    </source>
</evidence>
<dbReference type="RefSeq" id="WP_052563486.1">
    <property type="nucleotide sequence ID" value="NZ_BAFN01000001.1"/>
</dbReference>
<dbReference type="EMBL" id="BAFN01000001">
    <property type="protein sequence ID" value="GAN33441.1"/>
    <property type="molecule type" value="Genomic_DNA"/>
</dbReference>
<accession>A0ABQ0JXL6</accession>
<name>A0ABQ0JXL6_9BACT</name>
<comment type="caution">
    <text evidence="1">The sequence shown here is derived from an EMBL/GenBank/DDBJ whole genome shotgun (WGS) entry which is preliminary data.</text>
</comment>
<evidence type="ECO:0000313" key="1">
    <source>
        <dbReference type="EMBL" id="GAN33441.1"/>
    </source>
</evidence>
<proteinExistence type="predicted"/>
<dbReference type="CDD" id="cd06325">
    <property type="entry name" value="PBP1_ABC_unchar_transporter"/>
    <property type="match status" value="1"/>
</dbReference>
<keyword evidence="2" id="KW-1185">Reference proteome</keyword>
<organism evidence="1 2">
    <name type="scientific">Candidatus Brocadia sinica JPN1</name>
    <dbReference type="NCBI Taxonomy" id="1197129"/>
    <lineage>
        <taxon>Bacteria</taxon>
        <taxon>Pseudomonadati</taxon>
        <taxon>Planctomycetota</taxon>
        <taxon>Candidatus Brocadiia</taxon>
        <taxon>Candidatus Brocadiales</taxon>
        <taxon>Candidatus Brocadiaceae</taxon>
        <taxon>Candidatus Brocadia</taxon>
    </lineage>
</organism>
<gene>
    <name evidence="1" type="ORF">BROSI_A1963</name>
</gene>
<dbReference type="PANTHER" id="PTHR35271:SF1">
    <property type="entry name" value="ABC TRANSPORTER, SUBSTRATE-BINDING LIPOPROTEIN"/>
    <property type="match status" value="1"/>
</dbReference>
<dbReference type="PANTHER" id="PTHR35271">
    <property type="entry name" value="ABC TRANSPORTER, SUBSTRATE-BINDING LIPOPROTEIN-RELATED"/>
    <property type="match status" value="1"/>
</dbReference>
<protein>
    <recommendedName>
        <fullName evidence="3">ABC transporter substrate binding protein</fullName>
    </recommendedName>
</protein>
<reference evidence="2" key="1">
    <citation type="journal article" date="2015" name="Genome Announc.">
        <title>Draft Genome Sequence of an Anaerobic Ammonium-Oxidizing Bacterium, "Candidatus Brocadia sinica".</title>
        <authorList>
            <person name="Oshiki M."/>
            <person name="Shinyako-Hata K."/>
            <person name="Satoh H."/>
            <person name="Okabe S."/>
        </authorList>
    </citation>
    <scope>NUCLEOTIDE SEQUENCE [LARGE SCALE GENOMIC DNA]</scope>
    <source>
        <strain evidence="2">JPN1</strain>
    </source>
</reference>
<evidence type="ECO:0000313" key="2">
    <source>
        <dbReference type="Proteomes" id="UP000032309"/>
    </source>
</evidence>